<evidence type="ECO:0000313" key="3">
    <source>
        <dbReference type="EMBL" id="TDR90044.1"/>
    </source>
</evidence>
<evidence type="ECO:0000259" key="2">
    <source>
        <dbReference type="PROSITE" id="PS50222"/>
    </source>
</evidence>
<sequence length="214" mass="23001">MQIRPALAIIASACMSLASGGALAHPHVWVQAKAELIYEPEGRVASVRHHWTFDEGYSAVAVQGLDANGDGTISSDELAELAKTNTTSLVDFGYFTSLRANGKKQGFAAPRAERMSYENGLLTLSFELPLDQAVSGRTVVLDVYDPTFFVDFRTAQGDDAVKLAGAPSGCTLRITRPKPAVEQGKQLDENFFQSLTSTSTYAAQFSSRSMAVCP</sequence>
<feature type="domain" description="EF-hand" evidence="2">
    <location>
        <begin position="65"/>
        <end position="88"/>
    </location>
</feature>
<dbReference type="EMBL" id="SNZR01000013">
    <property type="protein sequence ID" value="TDR90044.1"/>
    <property type="molecule type" value="Genomic_DNA"/>
</dbReference>
<protein>
    <submittedName>
        <fullName evidence="3">ABC-type uncharacterized transport system substrate-binding protein</fullName>
    </submittedName>
</protein>
<feature type="chain" id="PRO_5020392006" evidence="1">
    <location>
        <begin position="25"/>
        <end position="214"/>
    </location>
</feature>
<dbReference type="InterPro" id="IPR018247">
    <property type="entry name" value="EF_Hand_1_Ca_BS"/>
</dbReference>
<dbReference type="Pfam" id="PF06226">
    <property type="entry name" value="DUF1007"/>
    <property type="match status" value="1"/>
</dbReference>
<dbReference type="RefSeq" id="WP_245513176.1">
    <property type="nucleotide sequence ID" value="NZ_SNZR01000013.1"/>
</dbReference>
<dbReference type="InterPro" id="IPR010412">
    <property type="entry name" value="DUF1007"/>
</dbReference>
<evidence type="ECO:0000313" key="4">
    <source>
        <dbReference type="Proteomes" id="UP000295122"/>
    </source>
</evidence>
<dbReference type="PROSITE" id="PS00018">
    <property type="entry name" value="EF_HAND_1"/>
    <property type="match status" value="1"/>
</dbReference>
<keyword evidence="4" id="KW-1185">Reference proteome</keyword>
<feature type="signal peptide" evidence="1">
    <location>
        <begin position="1"/>
        <end position="24"/>
    </location>
</feature>
<keyword evidence="1" id="KW-0732">Signal</keyword>
<comment type="caution">
    <text evidence="3">The sequence shown here is derived from an EMBL/GenBank/DDBJ whole genome shotgun (WGS) entry which is preliminary data.</text>
</comment>
<proteinExistence type="predicted"/>
<accession>A0A4R7BW13</accession>
<evidence type="ECO:0000256" key="1">
    <source>
        <dbReference type="SAM" id="SignalP"/>
    </source>
</evidence>
<gene>
    <name evidence="3" type="ORF">EV668_2882</name>
</gene>
<dbReference type="GO" id="GO:0005509">
    <property type="term" value="F:calcium ion binding"/>
    <property type="evidence" value="ECO:0007669"/>
    <property type="project" value="InterPro"/>
</dbReference>
<dbReference type="AlphaFoldDB" id="A0A4R7BW13"/>
<reference evidence="3 4" key="1">
    <citation type="submission" date="2019-03" db="EMBL/GenBank/DDBJ databases">
        <title>Genomic Encyclopedia of Type Strains, Phase IV (KMG-IV): sequencing the most valuable type-strain genomes for metagenomic binning, comparative biology and taxonomic classification.</title>
        <authorList>
            <person name="Goeker M."/>
        </authorList>
    </citation>
    <scope>NUCLEOTIDE SEQUENCE [LARGE SCALE GENOMIC DNA]</scope>
    <source>
        <strain evidence="3 4">DSM 25903</strain>
    </source>
</reference>
<organism evidence="3 4">
    <name type="scientific">Enterovirga rhinocerotis</name>
    <dbReference type="NCBI Taxonomy" id="1339210"/>
    <lineage>
        <taxon>Bacteria</taxon>
        <taxon>Pseudomonadati</taxon>
        <taxon>Pseudomonadota</taxon>
        <taxon>Alphaproteobacteria</taxon>
        <taxon>Hyphomicrobiales</taxon>
        <taxon>Methylobacteriaceae</taxon>
        <taxon>Enterovirga</taxon>
    </lineage>
</organism>
<dbReference type="Proteomes" id="UP000295122">
    <property type="component" value="Unassembled WGS sequence"/>
</dbReference>
<dbReference type="PROSITE" id="PS50222">
    <property type="entry name" value="EF_HAND_2"/>
    <property type="match status" value="1"/>
</dbReference>
<dbReference type="InterPro" id="IPR002048">
    <property type="entry name" value="EF_hand_dom"/>
</dbReference>
<name>A0A4R7BW13_9HYPH</name>